<comment type="similarity">
    <text evidence="3 12">Belongs to the short-chain dehydrogenases/reductases (SDR) family.</text>
</comment>
<dbReference type="FunFam" id="3.40.50.720:FF:000037">
    <property type="entry name" value="3-oxoacyl-[acyl-carrier-protein] reductase FabG"/>
    <property type="match status" value="1"/>
</dbReference>
<feature type="active site" description="Proton acceptor" evidence="10">
    <location>
        <position position="154"/>
    </location>
</feature>
<dbReference type="InterPro" id="IPR036291">
    <property type="entry name" value="NAD(P)-bd_dom_sf"/>
</dbReference>
<dbReference type="EC" id="1.1.1.100" evidence="12"/>
<dbReference type="PANTHER" id="PTHR42879">
    <property type="entry name" value="3-OXOACYL-(ACYL-CARRIER-PROTEIN) REDUCTASE"/>
    <property type="match status" value="1"/>
</dbReference>
<dbReference type="SUPFAM" id="SSF51735">
    <property type="entry name" value="NAD(P)-binding Rossmann-fold domains"/>
    <property type="match status" value="1"/>
</dbReference>
<dbReference type="PRINTS" id="PR00080">
    <property type="entry name" value="SDRFAMILY"/>
</dbReference>
<keyword evidence="6 11" id="KW-0521">NADP</keyword>
<evidence type="ECO:0000313" key="14">
    <source>
        <dbReference type="Proteomes" id="UP000318148"/>
    </source>
</evidence>
<feature type="binding site" evidence="11">
    <location>
        <begin position="12"/>
        <end position="15"/>
    </location>
    <ligand>
        <name>NADP(+)</name>
        <dbReference type="ChEBI" id="CHEBI:58349"/>
    </ligand>
</feature>
<evidence type="ECO:0000313" key="13">
    <source>
        <dbReference type="EMBL" id="RZO07840.1"/>
    </source>
</evidence>
<gene>
    <name evidence="13" type="primary">fabG</name>
    <name evidence="13" type="ORF">EVB02_01240</name>
</gene>
<dbReference type="EMBL" id="SHBO01000008">
    <property type="protein sequence ID" value="RZO07840.1"/>
    <property type="molecule type" value="Genomic_DNA"/>
</dbReference>
<evidence type="ECO:0000256" key="9">
    <source>
        <dbReference type="ARBA" id="ARBA00023160"/>
    </source>
</evidence>
<evidence type="ECO:0000256" key="2">
    <source>
        <dbReference type="ARBA" id="ARBA00005194"/>
    </source>
</evidence>
<dbReference type="Pfam" id="PF13561">
    <property type="entry name" value="adh_short_C2"/>
    <property type="match status" value="1"/>
</dbReference>
<evidence type="ECO:0000256" key="6">
    <source>
        <dbReference type="ARBA" id="ARBA00022857"/>
    </source>
</evidence>
<evidence type="ECO:0000256" key="1">
    <source>
        <dbReference type="ARBA" id="ARBA00002607"/>
    </source>
</evidence>
<dbReference type="Proteomes" id="UP000318148">
    <property type="component" value="Unassembled WGS sequence"/>
</dbReference>
<proteinExistence type="inferred from homology"/>
<dbReference type="InterPro" id="IPR011284">
    <property type="entry name" value="3oxo_ACP_reduc"/>
</dbReference>
<keyword evidence="7 12" id="KW-0560">Oxidoreductase</keyword>
<dbReference type="PRINTS" id="PR00081">
    <property type="entry name" value="GDHRDH"/>
</dbReference>
<keyword evidence="8 12" id="KW-0443">Lipid metabolism</keyword>
<feature type="binding site" evidence="11">
    <location>
        <begin position="154"/>
        <end position="158"/>
    </location>
    <ligand>
        <name>NADP(+)</name>
        <dbReference type="ChEBI" id="CHEBI:58349"/>
    </ligand>
</feature>
<dbReference type="PANTHER" id="PTHR42879:SF2">
    <property type="entry name" value="3-OXOACYL-[ACYL-CARRIER-PROTEIN] REDUCTASE FABG"/>
    <property type="match status" value="1"/>
</dbReference>
<dbReference type="GO" id="GO:0051287">
    <property type="term" value="F:NAD binding"/>
    <property type="evidence" value="ECO:0007669"/>
    <property type="project" value="UniProtKB-UniRule"/>
</dbReference>
<comment type="caution">
    <text evidence="13">The sequence shown here is derived from an EMBL/GenBank/DDBJ whole genome shotgun (WGS) entry which is preliminary data.</text>
</comment>
<organism evidence="13 14">
    <name type="scientific">SAR92 clade bacterium</name>
    <dbReference type="NCBI Taxonomy" id="2315479"/>
    <lineage>
        <taxon>Bacteria</taxon>
        <taxon>Pseudomonadati</taxon>
        <taxon>Pseudomonadota</taxon>
        <taxon>Gammaproteobacteria</taxon>
        <taxon>Cellvibrionales</taxon>
        <taxon>Porticoccaceae</taxon>
        <taxon>SAR92 clade</taxon>
    </lineage>
</organism>
<reference evidence="13 14" key="1">
    <citation type="submission" date="2019-02" db="EMBL/GenBank/DDBJ databases">
        <title>Prokaryotic population dynamics and viral predation in marine succession experiment using metagenomics: the confinement effect.</title>
        <authorList>
            <person name="Haro-Moreno J.M."/>
            <person name="Rodriguez-Valera F."/>
            <person name="Lopez-Perez M."/>
        </authorList>
    </citation>
    <scope>NUCLEOTIDE SEQUENCE [LARGE SCALE GENOMIC DNA]</scope>
    <source>
        <strain evidence="13">MED-G169</strain>
    </source>
</reference>
<comment type="catalytic activity">
    <reaction evidence="12">
        <text>a (3R)-hydroxyacyl-[ACP] + NADP(+) = a 3-oxoacyl-[ACP] + NADPH + H(+)</text>
        <dbReference type="Rhea" id="RHEA:17397"/>
        <dbReference type="Rhea" id="RHEA-COMP:9916"/>
        <dbReference type="Rhea" id="RHEA-COMP:9945"/>
        <dbReference type="ChEBI" id="CHEBI:15378"/>
        <dbReference type="ChEBI" id="CHEBI:57783"/>
        <dbReference type="ChEBI" id="CHEBI:58349"/>
        <dbReference type="ChEBI" id="CHEBI:78776"/>
        <dbReference type="ChEBI" id="CHEBI:78827"/>
        <dbReference type="EC" id="1.1.1.100"/>
    </reaction>
</comment>
<dbReference type="PROSITE" id="PS00061">
    <property type="entry name" value="ADH_SHORT"/>
    <property type="match status" value="1"/>
</dbReference>
<comment type="subunit">
    <text evidence="12">Homotetramer.</text>
</comment>
<feature type="binding site" evidence="11">
    <location>
        <position position="37"/>
    </location>
    <ligand>
        <name>NADP(+)</name>
        <dbReference type="ChEBI" id="CHEBI:58349"/>
    </ligand>
</feature>
<evidence type="ECO:0000256" key="5">
    <source>
        <dbReference type="ARBA" id="ARBA00022832"/>
    </source>
</evidence>
<dbReference type="AlphaFoldDB" id="A0A520LNC8"/>
<sequence length="247" mass="26691">MKKFTTIALVTGATRGIGKAIAKALSATDTYIIGTATSEQGAEVISTYFDEDQINGEGRVFNAGSFENTKTLISEISDAFGYPSILINNAGITKDQLLLRMKEEDWDDVIDINLKSVYRLSRLCLKGMMKNRWGRIINIGSVVGSIGNAGQSNYSASKSAIEGFTRSLAREIGMRGITVNTVAPGFIETDMTLQLDEDVRAKMLEKIPLARLGQPKDVASVVKFLASSSGEYITGETIHVNGGLYMG</sequence>
<evidence type="ECO:0000256" key="4">
    <source>
        <dbReference type="ARBA" id="ARBA00022516"/>
    </source>
</evidence>
<evidence type="ECO:0000256" key="12">
    <source>
        <dbReference type="RuleBase" id="RU366074"/>
    </source>
</evidence>
<dbReference type="InterPro" id="IPR050259">
    <property type="entry name" value="SDR"/>
</dbReference>
<dbReference type="UniPathway" id="UPA00094"/>
<evidence type="ECO:0000256" key="10">
    <source>
        <dbReference type="PIRSR" id="PIRSR611284-1"/>
    </source>
</evidence>
<keyword evidence="9 12" id="KW-0275">Fatty acid biosynthesis</keyword>
<dbReference type="NCBIfam" id="NF004197">
    <property type="entry name" value="PRK05653.1-1"/>
    <property type="match status" value="1"/>
</dbReference>
<dbReference type="GO" id="GO:0030497">
    <property type="term" value="P:fatty acid elongation"/>
    <property type="evidence" value="ECO:0007669"/>
    <property type="project" value="UniProtKB-ARBA"/>
</dbReference>
<feature type="binding site" evidence="11">
    <location>
        <position position="187"/>
    </location>
    <ligand>
        <name>NADP(+)</name>
        <dbReference type="ChEBI" id="CHEBI:58349"/>
    </ligand>
</feature>
<evidence type="ECO:0000256" key="7">
    <source>
        <dbReference type="ARBA" id="ARBA00023002"/>
    </source>
</evidence>
<comment type="pathway">
    <text evidence="2 12">Lipid metabolism; fatty acid biosynthesis.</text>
</comment>
<evidence type="ECO:0000256" key="8">
    <source>
        <dbReference type="ARBA" id="ARBA00023098"/>
    </source>
</evidence>
<evidence type="ECO:0000256" key="3">
    <source>
        <dbReference type="ARBA" id="ARBA00006484"/>
    </source>
</evidence>
<keyword evidence="5 12" id="KW-0276">Fatty acid metabolism</keyword>
<name>A0A520LNC8_9GAMM</name>
<protein>
    <recommendedName>
        <fullName evidence="12">3-oxoacyl-[acyl-carrier-protein] reductase</fullName>
        <ecNumber evidence="12">1.1.1.100</ecNumber>
    </recommendedName>
</protein>
<dbReference type="NCBIfam" id="NF009466">
    <property type="entry name" value="PRK12826.1-2"/>
    <property type="match status" value="1"/>
</dbReference>
<dbReference type="InterPro" id="IPR002347">
    <property type="entry name" value="SDR_fam"/>
</dbReference>
<dbReference type="GO" id="GO:0004316">
    <property type="term" value="F:3-oxoacyl-[acyl-carrier-protein] reductase (NADPH) activity"/>
    <property type="evidence" value="ECO:0007669"/>
    <property type="project" value="UniProtKB-UniRule"/>
</dbReference>
<evidence type="ECO:0000256" key="11">
    <source>
        <dbReference type="PIRSR" id="PIRSR611284-2"/>
    </source>
</evidence>
<dbReference type="InterPro" id="IPR020904">
    <property type="entry name" value="Sc_DH/Rdtase_CS"/>
</dbReference>
<feature type="binding site" evidence="11">
    <location>
        <position position="89"/>
    </location>
    <ligand>
        <name>NADP(+)</name>
        <dbReference type="ChEBI" id="CHEBI:58349"/>
    </ligand>
</feature>
<dbReference type="CDD" id="cd05333">
    <property type="entry name" value="BKR_SDR_c"/>
    <property type="match status" value="1"/>
</dbReference>
<dbReference type="Gene3D" id="3.40.50.720">
    <property type="entry name" value="NAD(P)-binding Rossmann-like Domain"/>
    <property type="match status" value="1"/>
</dbReference>
<accession>A0A520LNC8</accession>
<comment type="function">
    <text evidence="1 12">Catalyzes the NADPH-dependent reduction of beta-ketoacyl-ACP substrates to beta-hydroxyacyl-ACP products, the first reductive step in the elongation cycle of fatty acid biosynthesis.</text>
</comment>
<dbReference type="NCBIfam" id="TIGR01830">
    <property type="entry name" value="3oxo_ACP_reduc"/>
    <property type="match status" value="1"/>
</dbReference>
<keyword evidence="4 12" id="KW-0444">Lipid biosynthesis</keyword>